<proteinExistence type="predicted"/>
<dbReference type="Proteomes" id="UP000799118">
    <property type="component" value="Unassembled WGS sequence"/>
</dbReference>
<dbReference type="EMBL" id="ML769429">
    <property type="protein sequence ID" value="KAE9402989.1"/>
    <property type="molecule type" value="Genomic_DNA"/>
</dbReference>
<accession>A0A6A4HWV8</accession>
<organism evidence="1 2">
    <name type="scientific">Gymnopus androsaceus JB14</name>
    <dbReference type="NCBI Taxonomy" id="1447944"/>
    <lineage>
        <taxon>Eukaryota</taxon>
        <taxon>Fungi</taxon>
        <taxon>Dikarya</taxon>
        <taxon>Basidiomycota</taxon>
        <taxon>Agaricomycotina</taxon>
        <taxon>Agaricomycetes</taxon>
        <taxon>Agaricomycetidae</taxon>
        <taxon>Agaricales</taxon>
        <taxon>Marasmiineae</taxon>
        <taxon>Omphalotaceae</taxon>
        <taxon>Gymnopus</taxon>
    </lineage>
</organism>
<dbReference type="Gene3D" id="3.40.50.410">
    <property type="entry name" value="von Willebrand factor, type A domain"/>
    <property type="match status" value="1"/>
</dbReference>
<protein>
    <recommendedName>
        <fullName evidence="3">VWFA domain-containing protein</fullName>
    </recommendedName>
</protein>
<dbReference type="PANTHER" id="PTHR34706:SF1">
    <property type="entry name" value="VWFA DOMAIN-CONTAINING PROTEIN"/>
    <property type="match status" value="1"/>
</dbReference>
<evidence type="ECO:0000313" key="1">
    <source>
        <dbReference type="EMBL" id="KAE9402989.1"/>
    </source>
</evidence>
<dbReference type="AlphaFoldDB" id="A0A6A4HWV8"/>
<dbReference type="SUPFAM" id="SSF53300">
    <property type="entry name" value="vWA-like"/>
    <property type="match status" value="1"/>
</dbReference>
<sequence length="199" mass="22675">MDGDQRWDQTRNVLAVIAEASPQFDSDGVDLYFLNSDVFRKHIKTRDEVMQLFNDVLPDGGTPTGRRLKKVLNEYIPRLEQKIDPATVKMVNILIITDGDPTDDVESVIVNTAERLDRSQVPGHLLGIQFVQVGDDPDATRALHNLDNALSNKHNIRDMVDTTPFNPDNPQFNLEETLFKVLWGGINRQVDHINEYRRV</sequence>
<name>A0A6A4HWV8_9AGAR</name>
<dbReference type="OrthoDB" id="2142040at2759"/>
<evidence type="ECO:0000313" key="2">
    <source>
        <dbReference type="Proteomes" id="UP000799118"/>
    </source>
</evidence>
<reference evidence="1" key="1">
    <citation type="journal article" date="2019" name="Environ. Microbiol.">
        <title>Fungal ecological strategies reflected in gene transcription - a case study of two litter decomposers.</title>
        <authorList>
            <person name="Barbi F."/>
            <person name="Kohler A."/>
            <person name="Barry K."/>
            <person name="Baskaran P."/>
            <person name="Daum C."/>
            <person name="Fauchery L."/>
            <person name="Ihrmark K."/>
            <person name="Kuo A."/>
            <person name="LaButti K."/>
            <person name="Lipzen A."/>
            <person name="Morin E."/>
            <person name="Grigoriev I.V."/>
            <person name="Henrissat B."/>
            <person name="Lindahl B."/>
            <person name="Martin F."/>
        </authorList>
    </citation>
    <scope>NUCLEOTIDE SEQUENCE</scope>
    <source>
        <strain evidence="1">JB14</strain>
    </source>
</reference>
<dbReference type="InterPro" id="IPR036465">
    <property type="entry name" value="vWFA_dom_sf"/>
</dbReference>
<keyword evidence="2" id="KW-1185">Reference proteome</keyword>
<gene>
    <name evidence="1" type="ORF">BT96DRAFT_815564</name>
</gene>
<evidence type="ECO:0008006" key="3">
    <source>
        <dbReference type="Google" id="ProtNLM"/>
    </source>
</evidence>
<dbReference type="PANTHER" id="PTHR34706">
    <property type="entry name" value="SLR1338 PROTEIN"/>
    <property type="match status" value="1"/>
</dbReference>